<sequence>MSRVEDDRQAERATQRLVQEKQLAEAKGKQRKEGEAAFSKLMQQPQEQKAQTQKQDTKQNLAQSVLARALKESGAKEGAATKQSTQRQEAKSFDERVQAGQSGEAERMTQGRQTDSAQGGQVAVSRKDDQHVTETRAESRDSDSKADGEASSERNASAKASSGRSKGELKTDADSGGGQGGGNKDNKQGGEAAAAAGFRFNPALMAPVPVAKPKPNAGSDRLRAIANEIAQKIVERVRVGTNGAGAAEFQIDLRSDVLKGLSIKLSAKNGKISAVFSGSDRDVLKMIEEQSEGLKSALTSRGLKLETLRFEARA</sequence>
<keyword evidence="2" id="KW-0282">Flagellum</keyword>
<dbReference type="InterPro" id="IPR038610">
    <property type="entry name" value="FliK-like_C_sf"/>
</dbReference>
<evidence type="ECO:0000256" key="1">
    <source>
        <dbReference type="SAM" id="MobiDB-lite"/>
    </source>
</evidence>
<protein>
    <submittedName>
        <fullName evidence="2">Flagellar hook-length control protein FliK</fullName>
    </submittedName>
</protein>
<evidence type="ECO:0000313" key="2">
    <source>
        <dbReference type="EMBL" id="MDY7225533.1"/>
    </source>
</evidence>
<reference evidence="2 3" key="1">
    <citation type="submission" date="2023-12" db="EMBL/GenBank/DDBJ databases">
        <title>the genome sequence of Hyalangium sp. s54d21.</title>
        <authorList>
            <person name="Zhang X."/>
        </authorList>
    </citation>
    <scope>NUCLEOTIDE SEQUENCE [LARGE SCALE GENOMIC DNA]</scope>
    <source>
        <strain evidence="3">s54d21</strain>
    </source>
</reference>
<dbReference type="EMBL" id="JAXIVS010000001">
    <property type="protein sequence ID" value="MDY7225533.1"/>
    <property type="molecule type" value="Genomic_DNA"/>
</dbReference>
<keyword evidence="3" id="KW-1185">Reference proteome</keyword>
<feature type="compositionally biased region" description="Basic and acidic residues" evidence="1">
    <location>
        <begin position="88"/>
        <end position="97"/>
    </location>
</feature>
<keyword evidence="2" id="KW-0969">Cilium</keyword>
<organism evidence="2 3">
    <name type="scientific">Hyalangium rubrum</name>
    <dbReference type="NCBI Taxonomy" id="3103134"/>
    <lineage>
        <taxon>Bacteria</taxon>
        <taxon>Pseudomonadati</taxon>
        <taxon>Myxococcota</taxon>
        <taxon>Myxococcia</taxon>
        <taxon>Myxococcales</taxon>
        <taxon>Cystobacterineae</taxon>
        <taxon>Archangiaceae</taxon>
        <taxon>Hyalangium</taxon>
    </lineage>
</organism>
<proteinExistence type="predicted"/>
<dbReference type="Proteomes" id="UP001291309">
    <property type="component" value="Unassembled WGS sequence"/>
</dbReference>
<feature type="compositionally biased region" description="Basic and acidic residues" evidence="1">
    <location>
        <begin position="1"/>
        <end position="35"/>
    </location>
</feature>
<dbReference type="Gene3D" id="3.30.750.140">
    <property type="match status" value="1"/>
</dbReference>
<feature type="compositionally biased region" description="Polar residues" evidence="1">
    <location>
        <begin position="110"/>
        <end position="119"/>
    </location>
</feature>
<evidence type="ECO:0000313" key="3">
    <source>
        <dbReference type="Proteomes" id="UP001291309"/>
    </source>
</evidence>
<accession>A0ABU5GWG0</accession>
<feature type="region of interest" description="Disordered" evidence="1">
    <location>
        <begin position="1"/>
        <end position="195"/>
    </location>
</feature>
<comment type="caution">
    <text evidence="2">The sequence shown here is derived from an EMBL/GenBank/DDBJ whole genome shotgun (WGS) entry which is preliminary data.</text>
</comment>
<gene>
    <name evidence="2" type="ORF">SYV04_04030</name>
</gene>
<feature type="compositionally biased region" description="Low complexity" evidence="1">
    <location>
        <begin position="43"/>
        <end position="54"/>
    </location>
</feature>
<name>A0ABU5GWG0_9BACT</name>
<keyword evidence="2" id="KW-0966">Cell projection</keyword>
<dbReference type="RefSeq" id="WP_321544240.1">
    <property type="nucleotide sequence ID" value="NZ_JAXIVS010000001.1"/>
</dbReference>
<feature type="compositionally biased region" description="Basic and acidic residues" evidence="1">
    <location>
        <begin position="125"/>
        <end position="152"/>
    </location>
</feature>